<evidence type="ECO:0000313" key="3">
    <source>
        <dbReference type="Proteomes" id="UP000316304"/>
    </source>
</evidence>
<dbReference type="AlphaFoldDB" id="A0A5C6C9B1"/>
<dbReference type="Proteomes" id="UP000316304">
    <property type="component" value="Unassembled WGS sequence"/>
</dbReference>
<dbReference type="EMBL" id="SJPT01000008">
    <property type="protein sequence ID" value="TWU20695.1"/>
    <property type="molecule type" value="Genomic_DNA"/>
</dbReference>
<dbReference type="RefSeq" id="WP_146596579.1">
    <property type="nucleotide sequence ID" value="NZ_SJPT01000008.1"/>
</dbReference>
<accession>A0A5C6C9B1</accession>
<sequence>MSKFFCLGSLGLTAFIIVSFAGCSGETIGLVPVSGTVTIAGKPTEGITVTLFRHSGEGKRLIPQGQTDAEGKFTVKVSQSVSGAPVGQYAVLFERWTLPDGSPVPEGQMPANVGAVNQLPQTYSDPGTSPESVTVPAGGTDNLSFDLKLQ</sequence>
<evidence type="ECO:0000313" key="2">
    <source>
        <dbReference type="EMBL" id="TWU20695.1"/>
    </source>
</evidence>
<reference evidence="2 3" key="1">
    <citation type="submission" date="2019-02" db="EMBL/GenBank/DDBJ databases">
        <title>Deep-cultivation of Planctomycetes and their phenomic and genomic characterization uncovers novel biology.</title>
        <authorList>
            <person name="Wiegand S."/>
            <person name="Jogler M."/>
            <person name="Boedeker C."/>
            <person name="Pinto D."/>
            <person name="Vollmers J."/>
            <person name="Rivas-Marin E."/>
            <person name="Kohn T."/>
            <person name="Peeters S.H."/>
            <person name="Heuer A."/>
            <person name="Rast P."/>
            <person name="Oberbeckmann S."/>
            <person name="Bunk B."/>
            <person name="Jeske O."/>
            <person name="Meyerdierks A."/>
            <person name="Storesund J.E."/>
            <person name="Kallscheuer N."/>
            <person name="Luecker S."/>
            <person name="Lage O.M."/>
            <person name="Pohl T."/>
            <person name="Merkel B.J."/>
            <person name="Hornburger P."/>
            <person name="Mueller R.-W."/>
            <person name="Bruemmer F."/>
            <person name="Labrenz M."/>
            <person name="Spormann A.M."/>
            <person name="Op Den Camp H."/>
            <person name="Overmann J."/>
            <person name="Amann R."/>
            <person name="Jetten M.S.M."/>
            <person name="Mascher T."/>
            <person name="Medema M.H."/>
            <person name="Devos D.P."/>
            <person name="Kaster A.-K."/>
            <person name="Ovreas L."/>
            <person name="Rohde M."/>
            <person name="Galperin M.Y."/>
            <person name="Jogler C."/>
        </authorList>
    </citation>
    <scope>NUCLEOTIDE SEQUENCE [LARGE SCALE GENOMIC DNA]</scope>
    <source>
        <strain evidence="2 3">Pla52o</strain>
    </source>
</reference>
<name>A0A5C6C9B1_9BACT</name>
<proteinExistence type="predicted"/>
<feature type="compositionally biased region" description="Polar residues" evidence="1">
    <location>
        <begin position="118"/>
        <end position="132"/>
    </location>
</feature>
<evidence type="ECO:0008006" key="4">
    <source>
        <dbReference type="Google" id="ProtNLM"/>
    </source>
</evidence>
<dbReference type="OrthoDB" id="287028at2"/>
<keyword evidence="3" id="KW-1185">Reference proteome</keyword>
<gene>
    <name evidence="2" type="ORF">Pla52o_45740</name>
</gene>
<feature type="region of interest" description="Disordered" evidence="1">
    <location>
        <begin position="117"/>
        <end position="150"/>
    </location>
</feature>
<dbReference type="PROSITE" id="PS51257">
    <property type="entry name" value="PROKAR_LIPOPROTEIN"/>
    <property type="match status" value="1"/>
</dbReference>
<protein>
    <recommendedName>
        <fullName evidence="4">Nickel uptake substrate-specific transmembrane region</fullName>
    </recommendedName>
</protein>
<organism evidence="2 3">
    <name type="scientific">Novipirellula galeiformis</name>
    <dbReference type="NCBI Taxonomy" id="2528004"/>
    <lineage>
        <taxon>Bacteria</taxon>
        <taxon>Pseudomonadati</taxon>
        <taxon>Planctomycetota</taxon>
        <taxon>Planctomycetia</taxon>
        <taxon>Pirellulales</taxon>
        <taxon>Pirellulaceae</taxon>
        <taxon>Novipirellula</taxon>
    </lineage>
</organism>
<evidence type="ECO:0000256" key="1">
    <source>
        <dbReference type="SAM" id="MobiDB-lite"/>
    </source>
</evidence>
<comment type="caution">
    <text evidence="2">The sequence shown here is derived from an EMBL/GenBank/DDBJ whole genome shotgun (WGS) entry which is preliminary data.</text>
</comment>